<reference evidence="10 11" key="1">
    <citation type="submission" date="2019-09" db="EMBL/GenBank/DDBJ databases">
        <title>The complete genome of Methanoplanus sp. FWC-SCC4.</title>
        <authorList>
            <person name="Chen S.-C."/>
            <person name="Zhou Y.-Z."/>
            <person name="Lai M.-C."/>
        </authorList>
    </citation>
    <scope>NUCLEOTIDE SEQUENCE [LARGE SCALE GENOMIC DNA]</scope>
    <source>
        <strain evidence="10 11">FWC-SCC4</strain>
    </source>
</reference>
<evidence type="ECO:0000256" key="7">
    <source>
        <dbReference type="ARBA" id="ARBA00023136"/>
    </source>
</evidence>
<evidence type="ECO:0000313" key="11">
    <source>
        <dbReference type="Proteomes" id="UP001301797"/>
    </source>
</evidence>
<protein>
    <submittedName>
        <fullName evidence="10">MFS transporter</fullName>
    </submittedName>
</protein>
<evidence type="ECO:0000256" key="8">
    <source>
        <dbReference type="SAM" id="Phobius"/>
    </source>
</evidence>
<dbReference type="Gene3D" id="1.20.1720.10">
    <property type="entry name" value="Multidrug resistance protein D"/>
    <property type="match status" value="1"/>
</dbReference>
<evidence type="ECO:0000256" key="6">
    <source>
        <dbReference type="ARBA" id="ARBA00022989"/>
    </source>
</evidence>
<dbReference type="Pfam" id="PF07690">
    <property type="entry name" value="MFS_1"/>
    <property type="match status" value="1"/>
</dbReference>
<feature type="transmembrane region" description="Helical" evidence="8">
    <location>
        <begin position="144"/>
        <end position="166"/>
    </location>
</feature>
<dbReference type="EMBL" id="CP043875">
    <property type="protein sequence ID" value="WOF15656.1"/>
    <property type="molecule type" value="Genomic_DNA"/>
</dbReference>
<dbReference type="KEGG" id="mefw:F1737_02615"/>
<dbReference type="AlphaFoldDB" id="A0AA97I397"/>
<evidence type="ECO:0000313" key="10">
    <source>
        <dbReference type="EMBL" id="WOF15656.1"/>
    </source>
</evidence>
<sequence length="497" mass="53091">MSSSEDNSSNSGFLLLIIAISMAAFMSSLDGTIVNIALPTISEAFDISSGTVSWVATSYLLVMAGCVLIFGKISDVIGFKRVFLSGFIIFTTGSFACGFIPEILNSFSSLVGSRVLQAVGGAMITAIAPAMITAFIPMDQKGKAMGIIMTVAALGTAIGPTIGGLLTQYLSWHWIFYINVPVGVVALFLGARVIPSTVKTGKLKGFDKGGAAFIFIGLATLLFAVSEGQALGWTSPVILLSAVLAVFSLGYFVWHELKTAEPLLDIRLFKNRNFIFTNMMMALVFFSFAGINYLLPFYLQYVQGFDTSTAGLILTSLSFAMMVSGIIAGMLINKTGCRVLCIAAGIIISAGYFMTTLLRVDSTMSFVIMCLLVIGFGLGLIITPASNMIMNSVSRKYQGMVSSLTSLERFAPMTIGIAISNLIFVQGILTIASHRGIVQDTPASMKLEVLTAGFDLAFFASFIIGIIVLILAVISRQEIHPDYLSSKNGEDDSTFKI</sequence>
<dbReference type="GO" id="GO:0005886">
    <property type="term" value="C:plasma membrane"/>
    <property type="evidence" value="ECO:0007669"/>
    <property type="project" value="UniProtKB-SubCell"/>
</dbReference>
<dbReference type="CDD" id="cd17321">
    <property type="entry name" value="MFS_MMR_MDR_like"/>
    <property type="match status" value="1"/>
</dbReference>
<dbReference type="GeneID" id="85229026"/>
<dbReference type="InterPro" id="IPR036259">
    <property type="entry name" value="MFS_trans_sf"/>
</dbReference>
<dbReference type="GO" id="GO:0022857">
    <property type="term" value="F:transmembrane transporter activity"/>
    <property type="evidence" value="ECO:0007669"/>
    <property type="project" value="InterPro"/>
</dbReference>
<dbReference type="Gene3D" id="1.20.1250.20">
    <property type="entry name" value="MFS general substrate transporter like domains"/>
    <property type="match status" value="1"/>
</dbReference>
<feature type="transmembrane region" description="Helical" evidence="8">
    <location>
        <begin position="275"/>
        <end position="299"/>
    </location>
</feature>
<dbReference type="PROSITE" id="PS50850">
    <property type="entry name" value="MFS"/>
    <property type="match status" value="1"/>
</dbReference>
<dbReference type="SUPFAM" id="SSF103473">
    <property type="entry name" value="MFS general substrate transporter"/>
    <property type="match status" value="1"/>
</dbReference>
<organism evidence="10 11">
    <name type="scientific">Methanochimaera problematica</name>
    <dbReference type="NCBI Taxonomy" id="2609417"/>
    <lineage>
        <taxon>Archaea</taxon>
        <taxon>Methanobacteriati</taxon>
        <taxon>Methanobacteriota</taxon>
        <taxon>Stenosarchaea group</taxon>
        <taxon>Methanomicrobia</taxon>
        <taxon>Methanomicrobiales</taxon>
        <taxon>Methanomicrobiaceae</taxon>
        <taxon>Methanochimaera</taxon>
    </lineage>
</organism>
<evidence type="ECO:0000256" key="5">
    <source>
        <dbReference type="ARBA" id="ARBA00022692"/>
    </source>
</evidence>
<feature type="transmembrane region" description="Helical" evidence="8">
    <location>
        <begin position="231"/>
        <end position="254"/>
    </location>
</feature>
<dbReference type="RefSeq" id="WP_317137229.1">
    <property type="nucleotide sequence ID" value="NZ_CP043875.1"/>
</dbReference>
<feature type="transmembrane region" description="Helical" evidence="8">
    <location>
        <begin position="12"/>
        <end position="38"/>
    </location>
</feature>
<dbReference type="PANTHER" id="PTHR42718:SF9">
    <property type="entry name" value="MAJOR FACILITATOR SUPERFAMILY MULTIDRUG TRANSPORTER MFSC"/>
    <property type="match status" value="1"/>
</dbReference>
<proteinExistence type="inferred from homology"/>
<feature type="transmembrane region" description="Helical" evidence="8">
    <location>
        <begin position="452"/>
        <end position="474"/>
    </location>
</feature>
<evidence type="ECO:0000256" key="4">
    <source>
        <dbReference type="ARBA" id="ARBA00022475"/>
    </source>
</evidence>
<feature type="transmembrane region" description="Helical" evidence="8">
    <location>
        <begin position="366"/>
        <end position="389"/>
    </location>
</feature>
<evidence type="ECO:0000256" key="1">
    <source>
        <dbReference type="ARBA" id="ARBA00004651"/>
    </source>
</evidence>
<dbReference type="PANTHER" id="PTHR42718">
    <property type="entry name" value="MAJOR FACILITATOR SUPERFAMILY MULTIDRUG TRANSPORTER MFSC"/>
    <property type="match status" value="1"/>
</dbReference>
<feature type="transmembrane region" description="Helical" evidence="8">
    <location>
        <begin position="311"/>
        <end position="332"/>
    </location>
</feature>
<feature type="domain" description="Major facilitator superfamily (MFS) profile" evidence="9">
    <location>
        <begin position="16"/>
        <end position="480"/>
    </location>
</feature>
<feature type="transmembrane region" description="Helical" evidence="8">
    <location>
        <begin position="172"/>
        <end position="194"/>
    </location>
</feature>
<feature type="transmembrane region" description="Helical" evidence="8">
    <location>
        <begin position="410"/>
        <end position="432"/>
    </location>
</feature>
<evidence type="ECO:0000256" key="3">
    <source>
        <dbReference type="ARBA" id="ARBA00022448"/>
    </source>
</evidence>
<dbReference type="NCBIfam" id="TIGR00711">
    <property type="entry name" value="efflux_EmrB"/>
    <property type="match status" value="1"/>
</dbReference>
<evidence type="ECO:0000259" key="9">
    <source>
        <dbReference type="PROSITE" id="PS50850"/>
    </source>
</evidence>
<feature type="transmembrane region" description="Helical" evidence="8">
    <location>
        <begin position="339"/>
        <end position="360"/>
    </location>
</feature>
<comment type="similarity">
    <text evidence="2">Belongs to the major facilitator superfamily. EmrB family.</text>
</comment>
<keyword evidence="11" id="KW-1185">Reference proteome</keyword>
<dbReference type="PRINTS" id="PR01036">
    <property type="entry name" value="TCRTETB"/>
</dbReference>
<keyword evidence="3" id="KW-0813">Transport</keyword>
<keyword evidence="7 8" id="KW-0472">Membrane</keyword>
<accession>A0AA97I397</accession>
<gene>
    <name evidence="10" type="ORF">F1737_02615</name>
</gene>
<feature type="transmembrane region" description="Helical" evidence="8">
    <location>
        <begin position="82"/>
        <end position="104"/>
    </location>
</feature>
<keyword evidence="4" id="KW-1003">Cell membrane</keyword>
<dbReference type="InterPro" id="IPR011701">
    <property type="entry name" value="MFS"/>
</dbReference>
<keyword evidence="5 8" id="KW-0812">Transmembrane</keyword>
<dbReference type="Proteomes" id="UP001301797">
    <property type="component" value="Chromosome"/>
</dbReference>
<evidence type="ECO:0000256" key="2">
    <source>
        <dbReference type="ARBA" id="ARBA00008537"/>
    </source>
</evidence>
<dbReference type="InterPro" id="IPR004638">
    <property type="entry name" value="EmrB-like"/>
</dbReference>
<feature type="transmembrane region" description="Helical" evidence="8">
    <location>
        <begin position="206"/>
        <end position="225"/>
    </location>
</feature>
<feature type="transmembrane region" description="Helical" evidence="8">
    <location>
        <begin position="50"/>
        <end position="70"/>
    </location>
</feature>
<comment type="subcellular location">
    <subcellularLocation>
        <location evidence="1">Cell membrane</location>
        <topology evidence="1">Multi-pass membrane protein</topology>
    </subcellularLocation>
</comment>
<dbReference type="InterPro" id="IPR020846">
    <property type="entry name" value="MFS_dom"/>
</dbReference>
<keyword evidence="6 8" id="KW-1133">Transmembrane helix</keyword>
<name>A0AA97I397_9EURY</name>
<feature type="transmembrane region" description="Helical" evidence="8">
    <location>
        <begin position="116"/>
        <end position="137"/>
    </location>
</feature>